<protein>
    <submittedName>
        <fullName evidence="3">DinB family protein</fullName>
    </submittedName>
</protein>
<accession>A0A2T5YE07</accession>
<dbReference type="AlphaFoldDB" id="A0A2T5YE07"/>
<keyword evidence="1" id="KW-0175">Coiled coil</keyword>
<name>A0A2T5YE07_9BACT</name>
<dbReference type="InterPro" id="IPR034660">
    <property type="entry name" value="DinB/YfiT-like"/>
</dbReference>
<comment type="caution">
    <text evidence="3">The sequence shown here is derived from an EMBL/GenBank/DDBJ whole genome shotgun (WGS) entry which is preliminary data.</text>
</comment>
<evidence type="ECO:0000313" key="4">
    <source>
        <dbReference type="Proteomes" id="UP000244225"/>
    </source>
</evidence>
<dbReference type="RefSeq" id="WP_108212951.1">
    <property type="nucleotide sequence ID" value="NZ_QBKI01000009.1"/>
</dbReference>
<dbReference type="Gene3D" id="1.20.120.450">
    <property type="entry name" value="dinb family like domain"/>
    <property type="match status" value="1"/>
</dbReference>
<proteinExistence type="predicted"/>
<dbReference type="SUPFAM" id="SSF109854">
    <property type="entry name" value="DinB/YfiT-like putative metalloenzymes"/>
    <property type="match status" value="1"/>
</dbReference>
<feature type="coiled-coil region" evidence="1">
    <location>
        <begin position="89"/>
        <end position="116"/>
    </location>
</feature>
<organism evidence="3 4">
    <name type="scientific">Pontibacter mucosus</name>
    <dbReference type="NCBI Taxonomy" id="1649266"/>
    <lineage>
        <taxon>Bacteria</taxon>
        <taxon>Pseudomonadati</taxon>
        <taxon>Bacteroidota</taxon>
        <taxon>Cytophagia</taxon>
        <taxon>Cytophagales</taxon>
        <taxon>Hymenobacteraceae</taxon>
        <taxon>Pontibacter</taxon>
    </lineage>
</organism>
<gene>
    <name evidence="3" type="ORF">C8N40_10937</name>
</gene>
<dbReference type="Pfam" id="PF12867">
    <property type="entry name" value="DinB_2"/>
    <property type="match status" value="1"/>
</dbReference>
<dbReference type="InterPro" id="IPR024775">
    <property type="entry name" value="DinB-like"/>
</dbReference>
<dbReference type="EMBL" id="QBKI01000009">
    <property type="protein sequence ID" value="PTX14939.1"/>
    <property type="molecule type" value="Genomic_DNA"/>
</dbReference>
<sequence length="158" mass="18412">MTQNEQLRQHLVKLLRGGQAYRPINELLEGLTLQEAGKKVHELPYTIWQQLEHLRFTQHDILDFSRNPSYQEPTWPDDYWPAQEAPDSEEQLQQSIKAITQDLEEMIQLVQDTSNDLFEPFAHGQGQTLLREAMLVAEHNAYHLGQITLLRKLQGTLK</sequence>
<dbReference type="OrthoDB" id="9798830at2"/>
<dbReference type="Proteomes" id="UP000244225">
    <property type="component" value="Unassembled WGS sequence"/>
</dbReference>
<feature type="domain" description="DinB-like" evidence="2">
    <location>
        <begin position="23"/>
        <end position="147"/>
    </location>
</feature>
<reference evidence="3 4" key="1">
    <citation type="submission" date="2018-04" db="EMBL/GenBank/DDBJ databases">
        <title>Genomic Encyclopedia of Archaeal and Bacterial Type Strains, Phase II (KMG-II): from individual species to whole genera.</title>
        <authorList>
            <person name="Goeker M."/>
        </authorList>
    </citation>
    <scope>NUCLEOTIDE SEQUENCE [LARGE SCALE GENOMIC DNA]</scope>
    <source>
        <strain evidence="3 4">DSM 100162</strain>
    </source>
</reference>
<evidence type="ECO:0000256" key="1">
    <source>
        <dbReference type="SAM" id="Coils"/>
    </source>
</evidence>
<keyword evidence="4" id="KW-1185">Reference proteome</keyword>
<evidence type="ECO:0000313" key="3">
    <source>
        <dbReference type="EMBL" id="PTX14939.1"/>
    </source>
</evidence>
<evidence type="ECO:0000259" key="2">
    <source>
        <dbReference type="Pfam" id="PF12867"/>
    </source>
</evidence>